<dbReference type="InterPro" id="IPR014255">
    <property type="entry name" value="Spore_coat_CotS"/>
</dbReference>
<dbReference type="PANTHER" id="PTHR39179">
    <property type="entry name" value="SPORE COAT PROTEIN I"/>
    <property type="match status" value="1"/>
</dbReference>
<evidence type="ECO:0000313" key="5">
    <source>
        <dbReference type="Proteomes" id="UP000246114"/>
    </source>
</evidence>
<keyword evidence="3" id="KW-0167">Capsid protein</keyword>
<evidence type="ECO:0000313" key="3">
    <source>
        <dbReference type="EMBL" id="SFF53286.1"/>
    </source>
</evidence>
<feature type="domain" description="Aminoglycoside phosphotransferase" evidence="1">
    <location>
        <begin position="48"/>
        <end position="258"/>
    </location>
</feature>
<dbReference type="EMBL" id="QAMZ01000053">
    <property type="protein sequence ID" value="PWL51829.1"/>
    <property type="molecule type" value="Genomic_DNA"/>
</dbReference>
<dbReference type="Proteomes" id="UP000182135">
    <property type="component" value="Unassembled WGS sequence"/>
</dbReference>
<dbReference type="RefSeq" id="WP_027637977.1">
    <property type="nucleotide sequence ID" value="NZ_BAAACD010000024.1"/>
</dbReference>
<dbReference type="InterPro" id="IPR002575">
    <property type="entry name" value="Aminoglycoside_PTrfase"/>
</dbReference>
<dbReference type="STRING" id="1529.SAMN04487885_10211"/>
<sequence>MPEDSAKYLQYELLKEENIKHYILPHYGLENGTVSQIKFKDTDKQRAVYRIETPTNKFCLKKIYFDKPQLLFVYSAIEWLYRYEVNVPRILPTLRGGRFVEKNEMLFILTEWVNGDKCDYDNIENVMNSAANLAKLHNAGIKFQPILGSASRTGFDSIYDSTSKHFQDLLKCSNLAFKYKDRFSKIFLDSFDSNLLLASKALEISSSIDSNNLRRSLCHGDYVNKNIIFDKNNNVFVIDFDKCKMDYCCHDISYFLRRLLKRENTKWDFEIAINALSLYNKTLPLSIDEYKYIIAYLAFPQKYWKLSKDYYNNINKCNKHSFQSLIIHATKKTDGQLEFINKLINYTENLFNSSLS</sequence>
<dbReference type="SUPFAM" id="SSF56112">
    <property type="entry name" value="Protein kinase-like (PK-like)"/>
    <property type="match status" value="1"/>
</dbReference>
<dbReference type="EMBL" id="FOOE01000002">
    <property type="protein sequence ID" value="SFF53286.1"/>
    <property type="molecule type" value="Genomic_DNA"/>
</dbReference>
<dbReference type="InterPro" id="IPR047175">
    <property type="entry name" value="CotS-like"/>
</dbReference>
<dbReference type="PANTHER" id="PTHR39179:SF1">
    <property type="entry name" value="SPORE COAT PROTEIN I"/>
    <property type="match status" value="1"/>
</dbReference>
<evidence type="ECO:0000313" key="4">
    <source>
        <dbReference type="Proteomes" id="UP000182135"/>
    </source>
</evidence>
<dbReference type="NCBIfam" id="TIGR02906">
    <property type="entry name" value="spore_CotS"/>
    <property type="match status" value="1"/>
</dbReference>
<dbReference type="OrthoDB" id="9771902at2"/>
<dbReference type="AlphaFoldDB" id="A0A1I2JKE7"/>
<evidence type="ECO:0000259" key="1">
    <source>
        <dbReference type="Pfam" id="PF01636"/>
    </source>
</evidence>
<dbReference type="GO" id="GO:0042601">
    <property type="term" value="C:endospore-forming forespore"/>
    <property type="evidence" value="ECO:0007669"/>
    <property type="project" value="TreeGrafter"/>
</dbReference>
<accession>A0A1I2JKE7</accession>
<dbReference type="InterPro" id="IPR011009">
    <property type="entry name" value="Kinase-like_dom_sf"/>
</dbReference>
<dbReference type="eggNOG" id="COG2334">
    <property type="taxonomic scope" value="Bacteria"/>
</dbReference>
<reference evidence="3 4" key="1">
    <citation type="submission" date="2016-10" db="EMBL/GenBank/DDBJ databases">
        <authorList>
            <person name="de Groot N.N."/>
        </authorList>
    </citation>
    <scope>NUCLEOTIDE SEQUENCE [LARGE SCALE GENOMIC DNA]</scope>
    <source>
        <strain evidence="3 4">NLAE-zl-G419</strain>
    </source>
</reference>
<organism evidence="3 4">
    <name type="scientific">Clostridium cadaveris</name>
    <dbReference type="NCBI Taxonomy" id="1529"/>
    <lineage>
        <taxon>Bacteria</taxon>
        <taxon>Bacillati</taxon>
        <taxon>Bacillota</taxon>
        <taxon>Clostridia</taxon>
        <taxon>Eubacteriales</taxon>
        <taxon>Clostridiaceae</taxon>
        <taxon>Clostridium</taxon>
    </lineage>
</organism>
<dbReference type="Proteomes" id="UP000246114">
    <property type="component" value="Unassembled WGS sequence"/>
</dbReference>
<keyword evidence="3" id="KW-0946">Virion</keyword>
<gene>
    <name evidence="2" type="ORF">DBY38_12860</name>
    <name evidence="3" type="ORF">SAMN04487885_10211</name>
</gene>
<evidence type="ECO:0000313" key="2">
    <source>
        <dbReference type="EMBL" id="PWL51829.1"/>
    </source>
</evidence>
<name>A0A1I2JKE7_9CLOT</name>
<reference evidence="2 5" key="2">
    <citation type="submission" date="2018-03" db="EMBL/GenBank/DDBJ databases">
        <title>The uncultured portion of the human microbiome is neutrally assembled.</title>
        <authorList>
            <person name="Jeraldo P."/>
            <person name="Boardman L."/>
            <person name="White B.A."/>
            <person name="Nelson H."/>
            <person name="Goldenfeld N."/>
            <person name="Chia N."/>
        </authorList>
    </citation>
    <scope>NUCLEOTIDE SEQUENCE [LARGE SCALE GENOMIC DNA]</scope>
    <source>
        <strain evidence="2">CIM:MAG 903</strain>
    </source>
</reference>
<dbReference type="Gene3D" id="3.30.200.20">
    <property type="entry name" value="Phosphorylase Kinase, domain 1"/>
    <property type="match status" value="1"/>
</dbReference>
<dbReference type="GeneID" id="90544435"/>
<dbReference type="Gene3D" id="3.90.1200.10">
    <property type="match status" value="1"/>
</dbReference>
<protein>
    <submittedName>
        <fullName evidence="2">CotS family spore coat protein</fullName>
    </submittedName>
    <submittedName>
        <fullName evidence="3">Spore coat protein, CotS family</fullName>
    </submittedName>
</protein>
<dbReference type="Pfam" id="PF01636">
    <property type="entry name" value="APH"/>
    <property type="match status" value="1"/>
</dbReference>
<keyword evidence="4" id="KW-1185">Reference proteome</keyword>
<proteinExistence type="predicted"/>